<gene>
    <name evidence="2" type="ORF">POM88_041504</name>
</gene>
<feature type="compositionally biased region" description="Basic and acidic residues" evidence="1">
    <location>
        <begin position="297"/>
        <end position="307"/>
    </location>
</feature>
<protein>
    <recommendedName>
        <fullName evidence="4">BED-type domain-containing protein</fullName>
    </recommendedName>
</protein>
<dbReference type="PANTHER" id="PTHR10972:SF88">
    <property type="entry name" value="OXYSTEROL-BINDING PROTEIN-RELATED PROTEIN 2B"/>
    <property type="match status" value="1"/>
</dbReference>
<dbReference type="Pfam" id="PF01237">
    <property type="entry name" value="Oxysterol_BP"/>
    <property type="match status" value="2"/>
</dbReference>
<reference evidence="2" key="2">
    <citation type="submission" date="2023-05" db="EMBL/GenBank/DDBJ databases">
        <authorList>
            <person name="Schelkunov M.I."/>
        </authorList>
    </citation>
    <scope>NUCLEOTIDE SEQUENCE</scope>
    <source>
        <strain evidence="2">Hsosn_3</strain>
        <tissue evidence="2">Leaf</tissue>
    </source>
</reference>
<feature type="compositionally biased region" description="Basic and acidic residues" evidence="1">
    <location>
        <begin position="250"/>
        <end position="286"/>
    </location>
</feature>
<evidence type="ECO:0000313" key="2">
    <source>
        <dbReference type="EMBL" id="KAK1365943.1"/>
    </source>
</evidence>
<accession>A0AAD8MBF0</accession>
<proteinExistence type="predicted"/>
<feature type="region of interest" description="Disordered" evidence="1">
    <location>
        <begin position="95"/>
        <end position="118"/>
    </location>
</feature>
<feature type="compositionally biased region" description="Low complexity" evidence="1">
    <location>
        <begin position="100"/>
        <end position="111"/>
    </location>
</feature>
<reference evidence="2" key="1">
    <citation type="submission" date="2023-02" db="EMBL/GenBank/DDBJ databases">
        <title>Genome of toxic invasive species Heracleum sosnowskyi carries increased number of genes despite the absence of recent whole-genome duplications.</title>
        <authorList>
            <person name="Schelkunov M."/>
            <person name="Shtratnikova V."/>
            <person name="Makarenko M."/>
            <person name="Klepikova A."/>
            <person name="Omelchenko D."/>
            <person name="Novikova G."/>
            <person name="Obukhova E."/>
            <person name="Bogdanov V."/>
            <person name="Penin A."/>
            <person name="Logacheva M."/>
        </authorList>
    </citation>
    <scope>NUCLEOTIDE SEQUENCE</scope>
    <source>
        <strain evidence="2">Hsosn_3</strain>
        <tissue evidence="2">Leaf</tissue>
    </source>
</reference>
<dbReference type="GO" id="GO:0032934">
    <property type="term" value="F:sterol binding"/>
    <property type="evidence" value="ECO:0007669"/>
    <property type="project" value="TreeGrafter"/>
</dbReference>
<dbReference type="Proteomes" id="UP001237642">
    <property type="component" value="Unassembled WGS sequence"/>
</dbReference>
<dbReference type="EMBL" id="JAUIZM010000009">
    <property type="protein sequence ID" value="KAK1365943.1"/>
    <property type="molecule type" value="Genomic_DNA"/>
</dbReference>
<feature type="compositionally biased region" description="Acidic residues" evidence="1">
    <location>
        <begin position="1"/>
        <end position="13"/>
    </location>
</feature>
<evidence type="ECO:0000313" key="3">
    <source>
        <dbReference type="Proteomes" id="UP001237642"/>
    </source>
</evidence>
<dbReference type="GO" id="GO:0005829">
    <property type="term" value="C:cytosol"/>
    <property type="evidence" value="ECO:0007669"/>
    <property type="project" value="TreeGrafter"/>
</dbReference>
<organism evidence="2 3">
    <name type="scientific">Heracleum sosnowskyi</name>
    <dbReference type="NCBI Taxonomy" id="360622"/>
    <lineage>
        <taxon>Eukaryota</taxon>
        <taxon>Viridiplantae</taxon>
        <taxon>Streptophyta</taxon>
        <taxon>Embryophyta</taxon>
        <taxon>Tracheophyta</taxon>
        <taxon>Spermatophyta</taxon>
        <taxon>Magnoliopsida</taxon>
        <taxon>eudicotyledons</taxon>
        <taxon>Gunneridae</taxon>
        <taxon>Pentapetalae</taxon>
        <taxon>asterids</taxon>
        <taxon>campanulids</taxon>
        <taxon>Apiales</taxon>
        <taxon>Apiaceae</taxon>
        <taxon>Apioideae</taxon>
        <taxon>apioid superclade</taxon>
        <taxon>Tordylieae</taxon>
        <taxon>Tordyliinae</taxon>
        <taxon>Heracleum</taxon>
    </lineage>
</organism>
<dbReference type="InterPro" id="IPR000648">
    <property type="entry name" value="Oxysterol-bd"/>
</dbReference>
<dbReference type="GO" id="GO:0016020">
    <property type="term" value="C:membrane"/>
    <property type="evidence" value="ECO:0007669"/>
    <property type="project" value="TreeGrafter"/>
</dbReference>
<keyword evidence="3" id="KW-1185">Reference proteome</keyword>
<dbReference type="InterPro" id="IPR037239">
    <property type="entry name" value="OSBP_sf"/>
</dbReference>
<dbReference type="SUPFAM" id="SSF144000">
    <property type="entry name" value="Oxysterol-binding protein-like"/>
    <property type="match status" value="2"/>
</dbReference>
<comment type="caution">
    <text evidence="2">The sequence shown here is derived from an EMBL/GenBank/DDBJ whole genome shotgun (WGS) entry which is preliminary data.</text>
</comment>
<sequence>MEDEHDYQEEVEIPSETVASNPRKRKQMDTRSDVWTHYNKIKDENGNLIKGQCKYCSKELGANTSRNDWMRSTAKAINVEEDPEEMRQLDEALEKMNVDASSTSASATGTSEPQRGGEEKVALILSSVDGIDEQSLAASEPSTRIFIDVKRLNQVGLQVHKEWLGNSLMRILHVAAFAVSGYASTDGRHYKPFNPMLGETYEADYPEKGLRFFSEKETPPNFTWYNLTPFAITLNKLTPGVQEKLPPTDSRLRPDQRHPENGEYDKANEEKQRLETRQRMEQDCRSGEWTLSSGQHQQERGLSRQFR</sequence>
<feature type="region of interest" description="Disordered" evidence="1">
    <location>
        <begin position="238"/>
        <end position="307"/>
    </location>
</feature>
<name>A0AAD8MBF0_9APIA</name>
<evidence type="ECO:0000256" key="1">
    <source>
        <dbReference type="SAM" id="MobiDB-lite"/>
    </source>
</evidence>
<evidence type="ECO:0008006" key="4">
    <source>
        <dbReference type="Google" id="ProtNLM"/>
    </source>
</evidence>
<dbReference type="AlphaFoldDB" id="A0AAD8MBF0"/>
<dbReference type="PANTHER" id="PTHR10972">
    <property type="entry name" value="OXYSTEROL-BINDING PROTEIN-RELATED"/>
    <property type="match status" value="1"/>
</dbReference>
<feature type="region of interest" description="Disordered" evidence="1">
    <location>
        <begin position="1"/>
        <end position="32"/>
    </location>
</feature>